<keyword evidence="1" id="KW-1133">Transmembrane helix</keyword>
<keyword evidence="1" id="KW-0472">Membrane</keyword>
<dbReference type="RefSeq" id="WP_173973301.1">
    <property type="nucleotide sequence ID" value="NZ_CADCSU010000216.1"/>
</dbReference>
<keyword evidence="3" id="KW-1185">Reference proteome</keyword>
<protein>
    <submittedName>
        <fullName evidence="2">Uncharacterized protein</fullName>
    </submittedName>
</protein>
<feature type="transmembrane region" description="Helical" evidence="1">
    <location>
        <begin position="7"/>
        <end position="26"/>
    </location>
</feature>
<dbReference type="Proteomes" id="UP000479938">
    <property type="component" value="Unassembled WGS sequence"/>
</dbReference>
<organism evidence="2 3">
    <name type="scientific">Flavobacterium bizetiae</name>
    <dbReference type="NCBI Taxonomy" id="2704140"/>
    <lineage>
        <taxon>Bacteria</taxon>
        <taxon>Pseudomonadati</taxon>
        <taxon>Bacteroidota</taxon>
        <taxon>Flavobacteriia</taxon>
        <taxon>Flavobacteriales</taxon>
        <taxon>Flavobacteriaceae</taxon>
        <taxon>Flavobacterium</taxon>
    </lineage>
</organism>
<dbReference type="EMBL" id="CADCSU010000216">
    <property type="protein sequence ID" value="CAA9203674.1"/>
    <property type="molecule type" value="Genomic_DNA"/>
</dbReference>
<evidence type="ECO:0000256" key="1">
    <source>
        <dbReference type="SAM" id="Phobius"/>
    </source>
</evidence>
<dbReference type="AlphaFoldDB" id="A0A6J4GWH7"/>
<keyword evidence="1" id="KW-0812">Transmembrane</keyword>
<accession>A0A6J4GWH7</accession>
<reference evidence="2 3" key="1">
    <citation type="submission" date="2020-02" db="EMBL/GenBank/DDBJ databases">
        <authorList>
            <person name="Criscuolo A."/>
        </authorList>
    </citation>
    <scope>NUCLEOTIDE SEQUENCE [LARGE SCALE GENOMIC DNA]</scope>
    <source>
        <strain evidence="2">CIP105534</strain>
    </source>
</reference>
<proteinExistence type="predicted"/>
<evidence type="ECO:0000313" key="2">
    <source>
        <dbReference type="EMBL" id="CAA9203674.1"/>
    </source>
</evidence>
<gene>
    <name evidence="2" type="ORF">FLA105534_04854</name>
</gene>
<sequence>MNNPFKIIVRGAVLVFALLCFGGYMYSLRIHNEYREEHPKTKSLDELKAWAQTAIIQKYCEDYASVKNINNETNHQRELSRVDNNRYLYVPQMVRNVIEDNDLPDSYADELFHYVDNEIDKCQ</sequence>
<evidence type="ECO:0000313" key="3">
    <source>
        <dbReference type="Proteomes" id="UP000479938"/>
    </source>
</evidence>
<name>A0A6J4GWH7_9FLAO</name>